<keyword evidence="5" id="KW-1185">Reference proteome</keyword>
<sequence length="650" mass="69694">MNTAWAEKVYAGVLGKFIGVYLGRPVEGWPYDDIQQRFGLVDRYVAPELGLPIVVADDDISGTFTFARVVEDAVKVEAADVGRTWLNYVIEDRTILWWGGYGRSTEHTAYLNLRRGIPAPGSGSIAVNGSTLAEQIGAQIFSDAFAMMHPGDPSAAVALTRAAASVSHDGVALECAGFLAAMRAAAFDTRELESLIDLGRKYVDDVRLVSLIDNVVERVDSGSDWREVRDWVDRHYGYALYPGPCHALSNLAMSLAALRLGGDDFTRAVAVASSVGFDTDSNAGTVGCLNGIRLGLAAIPQRLRDPIADRAIVVSADGGETVTDAAREAWRIVASADRLAGRAPAPRRPRFDFEFPGSTHGWTSCPYQPGGISTTTFLDPAETVTNFSTVASPTLYSTQTVHVRLNSEAPADVAPYAVYSTGGGVHVERGEAMAVDGAGEIAWEIPTVGNAVPFRLGLELSGAAVRITAVDWIGAPRCWGQSGVLLSSIWDTKPVALAPWVSSAKNFEADFATTFSVSHPDELGVVTTGTRDWLDYSIRSTLVFSLHEAGGLVVRARGHRRFIAAIFRAAGVELIEQRDADRIVLARRDFAYELDRRYDVALSAVGRRLELEIDGHTVLTATTSQLAGGGAGFLIETGTLSADGVEIRTN</sequence>
<dbReference type="PANTHER" id="PTHR16222">
    <property type="entry name" value="ADP-RIBOSYLGLYCOHYDROLASE"/>
    <property type="match status" value="1"/>
</dbReference>
<evidence type="ECO:0000256" key="2">
    <source>
        <dbReference type="ARBA" id="ARBA00022801"/>
    </source>
</evidence>
<comment type="caution">
    <text evidence="4">The sequence shown here is derived from an EMBL/GenBank/DDBJ whole genome shotgun (WGS) entry which is preliminary data.</text>
</comment>
<evidence type="ECO:0000256" key="3">
    <source>
        <dbReference type="PIRSR" id="PIRSR605502-1"/>
    </source>
</evidence>
<dbReference type="EMBL" id="SLWR01000011">
    <property type="protein sequence ID" value="TCO44015.1"/>
    <property type="molecule type" value="Genomic_DNA"/>
</dbReference>
<gene>
    <name evidence="4" type="ORF">EV646_111207</name>
</gene>
<feature type="binding site" evidence="3">
    <location>
        <position position="59"/>
    </location>
    <ligand>
        <name>Mg(2+)</name>
        <dbReference type="ChEBI" id="CHEBI:18420"/>
        <label>1</label>
    </ligand>
</feature>
<organism evidence="4 5">
    <name type="scientific">Kribbella antiqua</name>
    <dbReference type="NCBI Taxonomy" id="2512217"/>
    <lineage>
        <taxon>Bacteria</taxon>
        <taxon>Bacillati</taxon>
        <taxon>Actinomycetota</taxon>
        <taxon>Actinomycetes</taxon>
        <taxon>Propionibacteriales</taxon>
        <taxon>Kribbellaceae</taxon>
        <taxon>Kribbella</taxon>
    </lineage>
</organism>
<dbReference type="Pfam" id="PF03747">
    <property type="entry name" value="ADP_ribosyl_GH"/>
    <property type="match status" value="1"/>
</dbReference>
<dbReference type="OrthoDB" id="9814159at2"/>
<evidence type="ECO:0000313" key="4">
    <source>
        <dbReference type="EMBL" id="TCO44015.1"/>
    </source>
</evidence>
<keyword evidence="3" id="KW-0460">Magnesium</keyword>
<evidence type="ECO:0000256" key="1">
    <source>
        <dbReference type="ARBA" id="ARBA00010702"/>
    </source>
</evidence>
<dbReference type="SUPFAM" id="SSF101478">
    <property type="entry name" value="ADP-ribosylglycohydrolase"/>
    <property type="match status" value="1"/>
</dbReference>
<comment type="similarity">
    <text evidence="1">Belongs to the ADP-ribosylglycohydrolase family.</text>
</comment>
<dbReference type="RefSeq" id="WP_132154282.1">
    <property type="nucleotide sequence ID" value="NZ_SLWR01000011.1"/>
</dbReference>
<dbReference type="Gene3D" id="2.60.120.560">
    <property type="entry name" value="Exo-inulinase, domain 1"/>
    <property type="match status" value="1"/>
</dbReference>
<proteinExistence type="inferred from homology"/>
<dbReference type="AlphaFoldDB" id="A0A4R2IMS9"/>
<feature type="binding site" evidence="3">
    <location>
        <position position="58"/>
    </location>
    <ligand>
        <name>Mg(2+)</name>
        <dbReference type="ChEBI" id="CHEBI:18420"/>
        <label>1</label>
    </ligand>
</feature>
<comment type="cofactor">
    <cofactor evidence="3">
        <name>Mg(2+)</name>
        <dbReference type="ChEBI" id="CHEBI:18420"/>
    </cofactor>
    <text evidence="3">Binds 2 magnesium ions per subunit.</text>
</comment>
<dbReference type="GO" id="GO:0016787">
    <property type="term" value="F:hydrolase activity"/>
    <property type="evidence" value="ECO:0007669"/>
    <property type="project" value="UniProtKB-KW"/>
</dbReference>
<feature type="binding site" evidence="3">
    <location>
        <position position="281"/>
    </location>
    <ligand>
        <name>Mg(2+)</name>
        <dbReference type="ChEBI" id="CHEBI:18420"/>
        <label>1</label>
    </ligand>
</feature>
<dbReference type="InterPro" id="IPR050792">
    <property type="entry name" value="ADP-ribosylglycohydrolase"/>
</dbReference>
<dbReference type="Proteomes" id="UP000295573">
    <property type="component" value="Unassembled WGS sequence"/>
</dbReference>
<accession>A0A4R2IMS9</accession>
<reference evidence="4 5" key="1">
    <citation type="journal article" date="2015" name="Stand. Genomic Sci.">
        <title>Genomic Encyclopedia of Bacterial and Archaeal Type Strains, Phase III: the genomes of soil and plant-associated and newly described type strains.</title>
        <authorList>
            <person name="Whitman W.B."/>
            <person name="Woyke T."/>
            <person name="Klenk H.P."/>
            <person name="Zhou Y."/>
            <person name="Lilburn T.G."/>
            <person name="Beck B.J."/>
            <person name="De Vos P."/>
            <person name="Vandamme P."/>
            <person name="Eisen J.A."/>
            <person name="Garrity G."/>
            <person name="Hugenholtz P."/>
            <person name="Kyrpides N.C."/>
        </authorList>
    </citation>
    <scope>NUCLEOTIDE SEQUENCE [LARGE SCALE GENOMIC DNA]</scope>
    <source>
        <strain evidence="4 5">VKM Ac-2541</strain>
    </source>
</reference>
<dbReference type="GO" id="GO:0046872">
    <property type="term" value="F:metal ion binding"/>
    <property type="evidence" value="ECO:0007669"/>
    <property type="project" value="UniProtKB-KW"/>
</dbReference>
<keyword evidence="2 4" id="KW-0378">Hydrolase</keyword>
<feature type="binding site" evidence="3">
    <location>
        <position position="280"/>
    </location>
    <ligand>
        <name>Mg(2+)</name>
        <dbReference type="ChEBI" id="CHEBI:18420"/>
        <label>1</label>
    </ligand>
</feature>
<dbReference type="PANTHER" id="PTHR16222:SF24">
    <property type="entry name" value="ADP-RIBOSYLHYDROLASE ARH3"/>
    <property type="match status" value="1"/>
</dbReference>
<feature type="binding site" evidence="3">
    <location>
        <position position="278"/>
    </location>
    <ligand>
        <name>Mg(2+)</name>
        <dbReference type="ChEBI" id="CHEBI:18420"/>
        <label>1</label>
    </ligand>
</feature>
<evidence type="ECO:0000313" key="5">
    <source>
        <dbReference type="Proteomes" id="UP000295573"/>
    </source>
</evidence>
<protein>
    <submittedName>
        <fullName evidence="4">ADP-ribosylglycohydrolase</fullName>
    </submittedName>
</protein>
<name>A0A4R2IMS9_9ACTN</name>
<dbReference type="InterPro" id="IPR005502">
    <property type="entry name" value="Ribosyl_crysJ1"/>
</dbReference>
<keyword evidence="3" id="KW-0479">Metal-binding</keyword>
<dbReference type="Gene3D" id="1.10.4080.10">
    <property type="entry name" value="ADP-ribosylation/Crystallin J1"/>
    <property type="match status" value="1"/>
</dbReference>
<dbReference type="InterPro" id="IPR036705">
    <property type="entry name" value="Ribosyl_crysJ1_sf"/>
</dbReference>